<dbReference type="Proteomes" id="UP000286050">
    <property type="component" value="Unassembled WGS sequence"/>
</dbReference>
<feature type="domain" description="SpaA-like prealbumin fold" evidence="6">
    <location>
        <begin position="1113"/>
        <end position="1187"/>
    </location>
</feature>
<gene>
    <name evidence="7" type="ORF">DW787_06790</name>
</gene>
<comment type="caution">
    <text evidence="7">The sequence shown here is derived from an EMBL/GenBank/DDBJ whole genome shotgun (WGS) entry which is preliminary data.</text>
</comment>
<feature type="region of interest" description="Disordered" evidence="4">
    <location>
        <begin position="1212"/>
        <end position="1233"/>
    </location>
</feature>
<feature type="region of interest" description="Disordered" evidence="4">
    <location>
        <begin position="1"/>
        <end position="35"/>
    </location>
</feature>
<evidence type="ECO:0000256" key="3">
    <source>
        <dbReference type="ARBA" id="ARBA00022729"/>
    </source>
</evidence>
<accession>A0A414FVL5</accession>
<feature type="compositionally biased region" description="Basic and acidic residues" evidence="4">
    <location>
        <begin position="1219"/>
        <end position="1233"/>
    </location>
</feature>
<sequence length="1544" mass="167357">MIDKRKKPTRGLIGGGNAKKGRTATEGAAARQARGRRRAYPLPGATLNARARTILIFILISAAFCVLSGLVGPWSRSAFAADGYTHTFPNGNTVEVHPDGTVTGTCVMSGNAVVGGKFSGNVTMPDGATYPALCYEVVIGVPNHSLYPGPCDGAYPFEAKRNPNGTYFVLIKSQNAAAGAPGTVPSTYPYQRCCTREWKLVLDVDVEFTKRSKAANLTDGNSAYTLGGASFDIYDAADERKVTSITMDAGGKARCKLAPNKNYYAVETKAPQGYKLHQGRIPFHVDPKGTAIVFEDAPGTVSLTVRKQDAATGGGAQRGLSLKGAQYEVTSLSTQGWKTHMTTDERGVATATKIPLGRISVVETKAPEGYRLDPTVHTYEVSGSQLGTSGVFELSPKESYCEVPQAFDIEVVKYLESGNEGSGLQKPGAGVRFDIISNSTGKTVGSITTDDRGRASSAGRWFGEGSRIDGIKGAIPYDRKGYTVHEDPGSTPEGYQPCPDWVIGTDQMVDGSTLHYIVDNDFVGSRVQIVKCDAASGQPIPLEGFTFQVLDKHKKPISQEVWHPNHTVMDTFTTDATGCVTLPEPLEPGTYYIRETKAVKPYLTNGDEIEFDIADDAETQPLTVVRISDERATGSASIVKRCADDTCPWCEEGNEIEGARFIVIAMEDIVNPSGSVDMPKGATVELDPTDESGVACIDGLPLGGGNARYAFVEVEAAPGHILDPTPIPFTLSWVNAETPVVNIEVTHWNAPTETVIHKTDASTGTPLAGASFDVWPRELEFKQQIEPERMADDGNLGSLLITNCIGARDWENVEIRLDQKVDYALARASIPVGYSLHLTRITDSGEKEVRTPEPDVTRSAERVTLGDTDDMLAPGTYRIELLDADGAAVHADNEKELRIEAGTSHLIAYTPGIFGMKGRVSIETRDIELESYETDDFDLDGDLAIIRDVKPGSYRLSTTSTSDEKLSAKTDVELAFGEPAHVQWRESQLYRTDHTLVPYAKKYLDAAFSRASISTVTDEHGDIVLTHLPMLPHELDALFNLIALKEQQDQPRHMAEPSTREAGEEPLTWCVQEMHAPAGYVANREVHTYTTQVLPNEEGVASRRIDIANDYTKVEITKRASETEEPLAGALLELTDGEGNVIESWTSTTEAHRIERLEPGSYTLTELRSPHTHDPAAALTFNVKPTADVQMVSLHDRPISVSGKIDKRQEIAKPVAPDAKADGDGLNRAKERESEDGSFSYALDYRNDSSSWVDEFTVEDSLDAAKNGMAELTGITTGRAQGDYDGKLNVWYRTNLDREDDAEEKNANATLTDGHVNPWLDDAAVANIVGADGRVKDYGGWRLWKEGVSATESTFLSASDLPLESGEAITDIRLEYGCVNKGFTSRPSQWDGADIKHPHDDWNPVPPTHGKKQNADGESIDAYAPTLIHMRALPAYTGGSSIDNRAHVSLYRNGGGEGLEAHDSDAVHQEAAKAQAHPIISLDQTGAAPLLRTAVGLSIAIIVAAGYAWQRKRWRSGRTASSAGLRPKRDCGRGTLCGRITHIR</sequence>
<keyword evidence="3" id="KW-0732">Signal</keyword>
<keyword evidence="2" id="KW-0964">Secreted</keyword>
<dbReference type="Pfam" id="PF17802">
    <property type="entry name" value="SpaA"/>
    <property type="match status" value="4"/>
</dbReference>
<feature type="transmembrane region" description="Helical" evidence="5">
    <location>
        <begin position="1490"/>
        <end position="1509"/>
    </location>
</feature>
<evidence type="ECO:0000256" key="5">
    <source>
        <dbReference type="SAM" id="Phobius"/>
    </source>
</evidence>
<proteinExistence type="inferred from homology"/>
<dbReference type="InterPro" id="IPR041033">
    <property type="entry name" value="SpaA_PFL_dom_1"/>
</dbReference>
<evidence type="ECO:0000313" key="8">
    <source>
        <dbReference type="Proteomes" id="UP000286050"/>
    </source>
</evidence>
<evidence type="ECO:0000313" key="7">
    <source>
        <dbReference type="EMBL" id="RHD55070.1"/>
    </source>
</evidence>
<evidence type="ECO:0000259" key="6">
    <source>
        <dbReference type="Pfam" id="PF17802"/>
    </source>
</evidence>
<reference evidence="7 8" key="1">
    <citation type="submission" date="2018-08" db="EMBL/GenBank/DDBJ databases">
        <title>A genome reference for cultivated species of the human gut microbiota.</title>
        <authorList>
            <person name="Zou Y."/>
            <person name="Xue W."/>
            <person name="Luo G."/>
        </authorList>
    </citation>
    <scope>NUCLEOTIDE SEQUENCE [LARGE SCALE GENOMIC DNA]</scope>
    <source>
        <strain evidence="7 8">AM30-5LB</strain>
    </source>
</reference>
<keyword evidence="5" id="KW-0812">Transmembrane</keyword>
<evidence type="ECO:0000256" key="2">
    <source>
        <dbReference type="ARBA" id="ARBA00022525"/>
    </source>
</evidence>
<name>A0A414FVL5_9ACTN</name>
<feature type="domain" description="SpaA-like prealbumin fold" evidence="6">
    <location>
        <begin position="218"/>
        <end position="292"/>
    </location>
</feature>
<keyword evidence="5" id="KW-1133">Transmembrane helix</keyword>
<dbReference type="Gene3D" id="2.60.40.10">
    <property type="entry name" value="Immunoglobulins"/>
    <property type="match status" value="5"/>
</dbReference>
<evidence type="ECO:0000256" key="4">
    <source>
        <dbReference type="SAM" id="MobiDB-lite"/>
    </source>
</evidence>
<feature type="domain" description="SpaA-like prealbumin fold" evidence="6">
    <location>
        <begin position="319"/>
        <end position="384"/>
    </location>
</feature>
<protein>
    <recommendedName>
        <fullName evidence="6">SpaA-like prealbumin fold domain-containing protein</fullName>
    </recommendedName>
</protein>
<feature type="transmembrane region" description="Helical" evidence="5">
    <location>
        <begin position="54"/>
        <end position="74"/>
    </location>
</feature>
<dbReference type="PANTHER" id="PTHR36108">
    <property type="entry name" value="COLOSSIN-B-RELATED"/>
    <property type="match status" value="1"/>
</dbReference>
<evidence type="ECO:0000256" key="1">
    <source>
        <dbReference type="ARBA" id="ARBA00007257"/>
    </source>
</evidence>
<dbReference type="InterPro" id="IPR013783">
    <property type="entry name" value="Ig-like_fold"/>
</dbReference>
<dbReference type="RefSeq" id="WP_118272192.1">
    <property type="nucleotide sequence ID" value="NZ_QSJI01000006.1"/>
</dbReference>
<dbReference type="PANTHER" id="PTHR36108:SF13">
    <property type="entry name" value="COLOSSIN-B-RELATED"/>
    <property type="match status" value="1"/>
</dbReference>
<dbReference type="GO" id="GO:0005975">
    <property type="term" value="P:carbohydrate metabolic process"/>
    <property type="evidence" value="ECO:0007669"/>
    <property type="project" value="UniProtKB-ARBA"/>
</dbReference>
<comment type="similarity">
    <text evidence="1">Belongs to the serine-aspartate repeat-containing protein (SDr) family.</text>
</comment>
<feature type="domain" description="SpaA-like prealbumin fold" evidence="6">
    <location>
        <begin position="526"/>
        <end position="620"/>
    </location>
</feature>
<dbReference type="EMBL" id="QSJI01000006">
    <property type="protein sequence ID" value="RHD55070.1"/>
    <property type="molecule type" value="Genomic_DNA"/>
</dbReference>
<keyword evidence="5" id="KW-0472">Membrane</keyword>
<organism evidence="7 8">
    <name type="scientific">Collinsella intestinalis</name>
    <dbReference type="NCBI Taxonomy" id="147207"/>
    <lineage>
        <taxon>Bacteria</taxon>
        <taxon>Bacillati</taxon>
        <taxon>Actinomycetota</taxon>
        <taxon>Coriobacteriia</taxon>
        <taxon>Coriobacteriales</taxon>
        <taxon>Coriobacteriaceae</taxon>
        <taxon>Collinsella</taxon>
    </lineage>
</organism>